<sequence length="78" mass="8683">MSSIARSCVARLYLPFFHHGTPRCTAQSTAQTTWICAAIVLAKCQAYRWPCTTRHMKKGGRRCVVAHGPDSKAHHTTN</sequence>
<organism evidence="1">
    <name type="scientific">Arundo donax</name>
    <name type="common">Giant reed</name>
    <name type="synonym">Donax arundinaceus</name>
    <dbReference type="NCBI Taxonomy" id="35708"/>
    <lineage>
        <taxon>Eukaryota</taxon>
        <taxon>Viridiplantae</taxon>
        <taxon>Streptophyta</taxon>
        <taxon>Embryophyta</taxon>
        <taxon>Tracheophyta</taxon>
        <taxon>Spermatophyta</taxon>
        <taxon>Magnoliopsida</taxon>
        <taxon>Liliopsida</taxon>
        <taxon>Poales</taxon>
        <taxon>Poaceae</taxon>
        <taxon>PACMAD clade</taxon>
        <taxon>Arundinoideae</taxon>
        <taxon>Arundineae</taxon>
        <taxon>Arundo</taxon>
    </lineage>
</organism>
<name>A0A0A9GKD9_ARUDO</name>
<proteinExistence type="predicted"/>
<dbReference type="EMBL" id="GBRH01173997">
    <property type="protein sequence ID" value="JAE23899.1"/>
    <property type="molecule type" value="Transcribed_RNA"/>
</dbReference>
<reference evidence="1" key="2">
    <citation type="journal article" date="2015" name="Data Brief">
        <title>Shoot transcriptome of the giant reed, Arundo donax.</title>
        <authorList>
            <person name="Barrero R.A."/>
            <person name="Guerrero F.D."/>
            <person name="Moolhuijzen P."/>
            <person name="Goolsby J.A."/>
            <person name="Tidwell J."/>
            <person name="Bellgard S.E."/>
            <person name="Bellgard M.I."/>
        </authorList>
    </citation>
    <scope>NUCLEOTIDE SEQUENCE</scope>
    <source>
        <tissue evidence="1">Shoot tissue taken approximately 20 cm above the soil surface</tissue>
    </source>
</reference>
<dbReference type="AlphaFoldDB" id="A0A0A9GKD9"/>
<protein>
    <submittedName>
        <fullName evidence="1">Uncharacterized protein</fullName>
    </submittedName>
</protein>
<accession>A0A0A9GKD9</accession>
<reference evidence="1" key="1">
    <citation type="submission" date="2014-09" db="EMBL/GenBank/DDBJ databases">
        <authorList>
            <person name="Magalhaes I.L.F."/>
            <person name="Oliveira U."/>
            <person name="Santos F.R."/>
            <person name="Vidigal T.H.D.A."/>
            <person name="Brescovit A.D."/>
            <person name="Santos A.J."/>
        </authorList>
    </citation>
    <scope>NUCLEOTIDE SEQUENCE</scope>
    <source>
        <tissue evidence="1">Shoot tissue taken approximately 20 cm above the soil surface</tissue>
    </source>
</reference>
<evidence type="ECO:0000313" key="1">
    <source>
        <dbReference type="EMBL" id="JAE23899.1"/>
    </source>
</evidence>